<organism evidence="1 2">
    <name type="scientific">Streptomonospora nanhaiensis</name>
    <dbReference type="NCBI Taxonomy" id="1323731"/>
    <lineage>
        <taxon>Bacteria</taxon>
        <taxon>Bacillati</taxon>
        <taxon>Actinomycetota</taxon>
        <taxon>Actinomycetes</taxon>
        <taxon>Streptosporangiales</taxon>
        <taxon>Nocardiopsidaceae</taxon>
        <taxon>Streptomonospora</taxon>
    </lineage>
</organism>
<dbReference type="Proteomes" id="UP000575985">
    <property type="component" value="Unassembled WGS sequence"/>
</dbReference>
<accession>A0A853BJJ8</accession>
<comment type="caution">
    <text evidence="1">The sequence shown here is derived from an EMBL/GenBank/DDBJ whole genome shotgun (WGS) entry which is preliminary data.</text>
</comment>
<dbReference type="EMBL" id="JACCFO010000001">
    <property type="protein sequence ID" value="NYI95678.1"/>
    <property type="molecule type" value="Genomic_DNA"/>
</dbReference>
<keyword evidence="2" id="KW-1185">Reference proteome</keyword>
<proteinExistence type="predicted"/>
<name>A0A853BJJ8_9ACTN</name>
<reference evidence="1 2" key="1">
    <citation type="submission" date="2020-07" db="EMBL/GenBank/DDBJ databases">
        <title>Sequencing the genomes of 1000 actinobacteria strains.</title>
        <authorList>
            <person name="Klenk H.-P."/>
        </authorList>
    </citation>
    <scope>NUCLEOTIDE SEQUENCE [LARGE SCALE GENOMIC DNA]</scope>
    <source>
        <strain evidence="1 2">DSM 45927</strain>
    </source>
</reference>
<evidence type="ECO:0000313" key="1">
    <source>
        <dbReference type="EMBL" id="NYI95678.1"/>
    </source>
</evidence>
<gene>
    <name evidence="1" type="ORF">HNR12_001955</name>
</gene>
<evidence type="ECO:0000313" key="2">
    <source>
        <dbReference type="Proteomes" id="UP000575985"/>
    </source>
</evidence>
<protein>
    <submittedName>
        <fullName evidence="1">Uncharacterized protein</fullName>
    </submittedName>
</protein>
<sequence length="209" mass="22249">MNLPSPPPPTADDLLVLHALRCVGHSAVARLAAATGLDEAAVESALIDLGVDGLVTRSAGPWPAWGLTEAGRAADARRITGELEAAGARPAVHAAYERFMVLNPELLDLCTAWQLRTVDGAAAVNDHADPDYDARVLDRFAGLHGRAEAVLADLAAALPRFGRYRTRLSFALDRARAGDPGYVADDLASYHTVWAELHEDFLATLGIPR</sequence>
<dbReference type="AlphaFoldDB" id="A0A853BJJ8"/>
<dbReference type="RefSeq" id="WP_179767165.1">
    <property type="nucleotide sequence ID" value="NZ_JACCFO010000001.1"/>
</dbReference>